<proteinExistence type="predicted"/>
<name>A0A9P6LYM7_9FUNG</name>
<feature type="compositionally biased region" description="Low complexity" evidence="1">
    <location>
        <begin position="181"/>
        <end position="196"/>
    </location>
</feature>
<evidence type="ECO:0000313" key="3">
    <source>
        <dbReference type="Proteomes" id="UP000749646"/>
    </source>
</evidence>
<dbReference type="AlphaFoldDB" id="A0A9P6LYM7"/>
<feature type="compositionally biased region" description="Pro residues" evidence="1">
    <location>
        <begin position="136"/>
        <end position="147"/>
    </location>
</feature>
<keyword evidence="3" id="KW-1185">Reference proteome</keyword>
<protein>
    <submittedName>
        <fullName evidence="2">Uncharacterized protein</fullName>
    </submittedName>
</protein>
<reference evidence="2" key="1">
    <citation type="journal article" date="2020" name="Fungal Divers.">
        <title>Resolving the Mortierellaceae phylogeny through synthesis of multi-gene phylogenetics and phylogenomics.</title>
        <authorList>
            <person name="Vandepol N."/>
            <person name="Liber J."/>
            <person name="Desiro A."/>
            <person name="Na H."/>
            <person name="Kennedy M."/>
            <person name="Barry K."/>
            <person name="Grigoriev I.V."/>
            <person name="Miller A.N."/>
            <person name="O'Donnell K."/>
            <person name="Stajich J.E."/>
            <person name="Bonito G."/>
        </authorList>
    </citation>
    <scope>NUCLEOTIDE SEQUENCE</scope>
    <source>
        <strain evidence="2">MES-2147</strain>
    </source>
</reference>
<dbReference type="Proteomes" id="UP000749646">
    <property type="component" value="Unassembled WGS sequence"/>
</dbReference>
<feature type="region of interest" description="Disordered" evidence="1">
    <location>
        <begin position="113"/>
        <end position="147"/>
    </location>
</feature>
<feature type="region of interest" description="Disordered" evidence="1">
    <location>
        <begin position="40"/>
        <end position="92"/>
    </location>
</feature>
<dbReference type="OrthoDB" id="2389788at2759"/>
<evidence type="ECO:0000256" key="1">
    <source>
        <dbReference type="SAM" id="MobiDB-lite"/>
    </source>
</evidence>
<feature type="region of interest" description="Disordered" evidence="1">
    <location>
        <begin position="169"/>
        <end position="196"/>
    </location>
</feature>
<evidence type="ECO:0000313" key="2">
    <source>
        <dbReference type="EMBL" id="KAF9951699.1"/>
    </source>
</evidence>
<sequence>MVDTPFFPSQPLLDPLVPTAVEGATHGAPSWEMMYKVDLNPPNYPQRMQEQQEKIYQEKVRQAALKGEQPPPPPPVSNSAHPPVSNSAHPPPLPSIAEFVPLPPIKSGPNLRALLPDPAFPSKSDSSSLQRKPTVVRPPPEGWGPLPPVAPPAPLPLSYQLGVRTANVKDDPSSPTYAGMPKSPISPKSPITPITPKSPTVFTAPSCLEPELAEETERFLTLLFIQFPIQTLFPLTQKRGNNGGISSWMSMSKLGRSLTLMKN</sequence>
<organism evidence="2 3">
    <name type="scientific">Modicella reniformis</name>
    <dbReference type="NCBI Taxonomy" id="1440133"/>
    <lineage>
        <taxon>Eukaryota</taxon>
        <taxon>Fungi</taxon>
        <taxon>Fungi incertae sedis</taxon>
        <taxon>Mucoromycota</taxon>
        <taxon>Mortierellomycotina</taxon>
        <taxon>Mortierellomycetes</taxon>
        <taxon>Mortierellales</taxon>
        <taxon>Mortierellaceae</taxon>
        <taxon>Modicella</taxon>
    </lineage>
</organism>
<dbReference type="EMBL" id="JAAAHW010007060">
    <property type="protein sequence ID" value="KAF9951699.1"/>
    <property type="molecule type" value="Genomic_DNA"/>
</dbReference>
<accession>A0A9P6LYM7</accession>
<gene>
    <name evidence="2" type="ORF">BGZ65_005798</name>
</gene>
<feature type="compositionally biased region" description="Low complexity" evidence="1">
    <location>
        <begin position="77"/>
        <end position="88"/>
    </location>
</feature>
<comment type="caution">
    <text evidence="2">The sequence shown here is derived from an EMBL/GenBank/DDBJ whole genome shotgun (WGS) entry which is preliminary data.</text>
</comment>
<feature type="compositionally biased region" description="Basic and acidic residues" evidence="1">
    <location>
        <begin position="50"/>
        <end position="61"/>
    </location>
</feature>